<accession>A0AAE2C806</accession>
<proteinExistence type="predicted"/>
<dbReference type="EMBL" id="JACGWO010000013">
    <property type="protein sequence ID" value="KAK4412427.1"/>
    <property type="molecule type" value="Genomic_DNA"/>
</dbReference>
<reference evidence="1" key="2">
    <citation type="journal article" date="2024" name="Plant">
        <title>Genomic evolution and insights into agronomic trait innovations of Sesamum species.</title>
        <authorList>
            <person name="Miao H."/>
            <person name="Wang L."/>
            <person name="Qu L."/>
            <person name="Liu H."/>
            <person name="Sun Y."/>
            <person name="Le M."/>
            <person name="Wang Q."/>
            <person name="Wei S."/>
            <person name="Zheng Y."/>
            <person name="Lin W."/>
            <person name="Duan Y."/>
            <person name="Cao H."/>
            <person name="Xiong S."/>
            <person name="Wang X."/>
            <person name="Wei L."/>
            <person name="Li C."/>
            <person name="Ma Q."/>
            <person name="Ju M."/>
            <person name="Zhao R."/>
            <person name="Li G."/>
            <person name="Mu C."/>
            <person name="Tian Q."/>
            <person name="Mei H."/>
            <person name="Zhang T."/>
            <person name="Gao T."/>
            <person name="Zhang H."/>
        </authorList>
    </citation>
    <scope>NUCLEOTIDE SEQUENCE</scope>
    <source>
        <strain evidence="1">3651</strain>
    </source>
</reference>
<reference evidence="1" key="1">
    <citation type="submission" date="2020-06" db="EMBL/GenBank/DDBJ databases">
        <authorList>
            <person name="Li T."/>
            <person name="Hu X."/>
            <person name="Zhang T."/>
            <person name="Song X."/>
            <person name="Zhang H."/>
            <person name="Dai N."/>
            <person name="Sheng W."/>
            <person name="Hou X."/>
            <person name="Wei L."/>
        </authorList>
    </citation>
    <scope>NUCLEOTIDE SEQUENCE</scope>
    <source>
        <strain evidence="1">3651</strain>
        <tissue evidence="1">Leaf</tissue>
    </source>
</reference>
<evidence type="ECO:0000313" key="1">
    <source>
        <dbReference type="EMBL" id="KAK4412427.1"/>
    </source>
</evidence>
<evidence type="ECO:0000313" key="2">
    <source>
        <dbReference type="Proteomes" id="UP001293254"/>
    </source>
</evidence>
<sequence>MECVLSAGSPLTAFQIGVAMEPPVLPGGKWQSPVAGDATGFAMLNTRKLWVLTWQQSYAAKDDWVHSIIKGYCLQAANKLQDEDDLSFVGPIIADTRQMLPLDRLTMFCFAHKKFNLAAHLLAKSAVCFSEGVDPPIFLYETARAEALLSNI</sequence>
<dbReference type="Proteomes" id="UP001293254">
    <property type="component" value="Unassembled WGS sequence"/>
</dbReference>
<protein>
    <submittedName>
        <fullName evidence="1">Uncharacterized protein</fullName>
    </submittedName>
</protein>
<organism evidence="1 2">
    <name type="scientific">Sesamum alatum</name>
    <dbReference type="NCBI Taxonomy" id="300844"/>
    <lineage>
        <taxon>Eukaryota</taxon>
        <taxon>Viridiplantae</taxon>
        <taxon>Streptophyta</taxon>
        <taxon>Embryophyta</taxon>
        <taxon>Tracheophyta</taxon>
        <taxon>Spermatophyta</taxon>
        <taxon>Magnoliopsida</taxon>
        <taxon>eudicotyledons</taxon>
        <taxon>Gunneridae</taxon>
        <taxon>Pentapetalae</taxon>
        <taxon>asterids</taxon>
        <taxon>lamiids</taxon>
        <taxon>Lamiales</taxon>
        <taxon>Pedaliaceae</taxon>
        <taxon>Sesamum</taxon>
    </lineage>
</organism>
<comment type="caution">
    <text evidence="1">The sequence shown here is derived from an EMBL/GenBank/DDBJ whole genome shotgun (WGS) entry which is preliminary data.</text>
</comment>
<dbReference type="AlphaFoldDB" id="A0AAE2C806"/>
<keyword evidence="2" id="KW-1185">Reference proteome</keyword>
<name>A0AAE2C806_9LAMI</name>
<gene>
    <name evidence="1" type="ORF">Salat_2889700</name>
</gene>